<dbReference type="Proteomes" id="UP000541770">
    <property type="component" value="Unassembled WGS sequence"/>
</dbReference>
<protein>
    <submittedName>
        <fullName evidence="2">Low affinity iron permease family protein</fullName>
    </submittedName>
</protein>
<keyword evidence="1" id="KW-0812">Transmembrane</keyword>
<sequence length="131" mass="15025">MKFDRFAQWLANHSGRPVIFIIALMLIIAWGVSGPLFHFNDTWQLVINTSTTIITFLMVFLIQNTQNRDNDELHIKLDELLRTTKRARKALLDLEDMGPAELHALRKHYQQIGEHDLAAPGSDPAQKHTPD</sequence>
<dbReference type="InterPro" id="IPR007251">
    <property type="entry name" value="Iron_permease_Fet4"/>
</dbReference>
<evidence type="ECO:0000256" key="1">
    <source>
        <dbReference type="SAM" id="Phobius"/>
    </source>
</evidence>
<keyword evidence="1" id="KW-0472">Membrane</keyword>
<gene>
    <name evidence="2" type="ORF">H4C75_22020</name>
</gene>
<dbReference type="RefSeq" id="WP_062362562.1">
    <property type="nucleotide sequence ID" value="NZ_JACGDE010000017.1"/>
</dbReference>
<organism evidence="2 3">
    <name type="scientific">Pseudomonas mosselii</name>
    <dbReference type="NCBI Taxonomy" id="78327"/>
    <lineage>
        <taxon>Bacteria</taxon>
        <taxon>Pseudomonadati</taxon>
        <taxon>Pseudomonadota</taxon>
        <taxon>Gammaproteobacteria</taxon>
        <taxon>Pseudomonadales</taxon>
        <taxon>Pseudomonadaceae</taxon>
        <taxon>Pseudomonas</taxon>
    </lineage>
</organism>
<dbReference type="Pfam" id="PF04120">
    <property type="entry name" value="Iron_permease"/>
    <property type="match status" value="1"/>
</dbReference>
<keyword evidence="1" id="KW-1133">Transmembrane helix</keyword>
<dbReference type="AlphaFoldDB" id="A0A7W2JYG3"/>
<comment type="caution">
    <text evidence="2">The sequence shown here is derived from an EMBL/GenBank/DDBJ whole genome shotgun (WGS) entry which is preliminary data.</text>
</comment>
<name>A0A7W2JYG3_9PSED</name>
<feature type="transmembrane region" description="Helical" evidence="1">
    <location>
        <begin position="43"/>
        <end position="62"/>
    </location>
</feature>
<dbReference type="EMBL" id="JACGDE010000017">
    <property type="protein sequence ID" value="MBA6067420.1"/>
    <property type="molecule type" value="Genomic_DNA"/>
</dbReference>
<proteinExistence type="predicted"/>
<dbReference type="GO" id="GO:0055085">
    <property type="term" value="P:transmembrane transport"/>
    <property type="evidence" value="ECO:0007669"/>
    <property type="project" value="InterPro"/>
</dbReference>
<evidence type="ECO:0000313" key="2">
    <source>
        <dbReference type="EMBL" id="MBA6067420.1"/>
    </source>
</evidence>
<feature type="transmembrane region" description="Helical" evidence="1">
    <location>
        <begin position="18"/>
        <end position="37"/>
    </location>
</feature>
<accession>A0A7W2JYG3</accession>
<reference evidence="2 3" key="1">
    <citation type="submission" date="2020-07" db="EMBL/GenBank/DDBJ databases">
        <title>Diversity of carbapenemase encoding genes among Pseudomonas putida group clinical isolates in a tertiary Brazilian hospital.</title>
        <authorList>
            <person name="Alberto-Lei F."/>
            <person name="Nodari C.S."/>
            <person name="Streling A.P."/>
            <person name="Paulino J.T."/>
            <person name="Bessa-Neto F.O."/>
            <person name="Cayo R."/>
            <person name="Gales A.C."/>
        </authorList>
    </citation>
    <scope>NUCLEOTIDE SEQUENCE [LARGE SCALE GENOMIC DNA]</scope>
    <source>
        <strain evidence="2 3">14802</strain>
    </source>
</reference>
<evidence type="ECO:0000313" key="3">
    <source>
        <dbReference type="Proteomes" id="UP000541770"/>
    </source>
</evidence>